<organism evidence="3 4">
    <name type="scientific">Crotalaria pallida</name>
    <name type="common">Smooth rattlebox</name>
    <name type="synonym">Crotalaria striata</name>
    <dbReference type="NCBI Taxonomy" id="3830"/>
    <lineage>
        <taxon>Eukaryota</taxon>
        <taxon>Viridiplantae</taxon>
        <taxon>Streptophyta</taxon>
        <taxon>Embryophyta</taxon>
        <taxon>Tracheophyta</taxon>
        <taxon>Spermatophyta</taxon>
        <taxon>Magnoliopsida</taxon>
        <taxon>eudicotyledons</taxon>
        <taxon>Gunneridae</taxon>
        <taxon>Pentapetalae</taxon>
        <taxon>rosids</taxon>
        <taxon>fabids</taxon>
        <taxon>Fabales</taxon>
        <taxon>Fabaceae</taxon>
        <taxon>Papilionoideae</taxon>
        <taxon>50 kb inversion clade</taxon>
        <taxon>genistoids sensu lato</taxon>
        <taxon>core genistoids</taxon>
        <taxon>Crotalarieae</taxon>
        <taxon>Crotalaria</taxon>
    </lineage>
</organism>
<name>A0AAN9FAY3_CROPI</name>
<protein>
    <recommendedName>
        <fullName evidence="2">DUF4378 domain-containing protein</fullName>
    </recommendedName>
</protein>
<sequence length="852" mass="96241">MESKRETPSVILKLMGLDEVPPQLPVRDMQKVLSEKYLQKVASIGVRKKRSSRQYHSSSMSTDEMDASLDASKVVKTIRRDKNHNPSKGNGEENGVQDMLLDDASYMSDNGKPETLVDGISSFNFETSVNSWRMAEQGNLQPQLKTDNGLLEDVHGEAGLYETFRFSKSQLDQKDETLKSRSVALKANPGKGGNSLKYFSFPCSWRNTFLADGLLKEICYSKIARVYSEMKDRMTMSNNMGFGVENFNSFSEVSEEVSTQTGYVANKVLDTVSSSFFRENEAFANSSDMPKPASNVSVNEIQNNSPFFCSYGSYVGSETKNKTSGQMDFTEKLKVGQRHHVSTHHQLPMISEHGNEARNFSYQSGFSNDKSRRSIGCKVGVNYNIARKVKMARPLCSASFIADNHSTMTNDNLFRKYWGLRKNASGNWPTLNSKYRNINQNDCLEDMNHRSSSEKSLSFSAYFNSNHIEENCINLHKLKKRCYANNMSCKKPMLPQLSRSRPSPTFKDNHLLQETCLMNDEVKNYKHEDSNISKQNSVSPNSSVDWPVSDAKIEVVGKPYIYPTKQQSESIERTDSDSLNHSSYASTQQDTSECQEDSVCSLYSGTEPDSFSSFGEAYEPSPISVLELAFREDISSSSECLKVVGDGGYDSSEVDDEGLGLNVSSDEDCGDESVDDLKGKQELVGSFRAEESRDFSYVVEVLTEAGNANKSLFKDFSTWYSEECPISPSVFEILEKKFGEQQLWKRSERRLLFDRINLGLFKILQPCAYIPTWEKPLSRRLNPETSRDLLEEEMWGLLVAQEKEASKESEDKMVDGEIRWTELVDDIEDIVKEIVQFLIEELASEIVSLENL</sequence>
<dbReference type="EMBL" id="JAYWIO010000003">
    <property type="protein sequence ID" value="KAK7273107.1"/>
    <property type="molecule type" value="Genomic_DNA"/>
</dbReference>
<dbReference type="Pfam" id="PF14309">
    <property type="entry name" value="DUF4378"/>
    <property type="match status" value="1"/>
</dbReference>
<evidence type="ECO:0000313" key="4">
    <source>
        <dbReference type="Proteomes" id="UP001372338"/>
    </source>
</evidence>
<feature type="region of interest" description="Disordered" evidence="1">
    <location>
        <begin position="566"/>
        <end position="592"/>
    </location>
</feature>
<keyword evidence="4" id="KW-1185">Reference proteome</keyword>
<accession>A0AAN9FAY3</accession>
<reference evidence="3 4" key="1">
    <citation type="submission" date="2024-01" db="EMBL/GenBank/DDBJ databases">
        <title>The genomes of 5 underutilized Papilionoideae crops provide insights into root nodulation and disease resistanc.</title>
        <authorList>
            <person name="Yuan L."/>
        </authorList>
    </citation>
    <scope>NUCLEOTIDE SEQUENCE [LARGE SCALE GENOMIC DNA]</scope>
    <source>
        <strain evidence="3">ZHUSHIDOU_FW_LH</strain>
        <tissue evidence="3">Leaf</tissue>
    </source>
</reference>
<evidence type="ECO:0000259" key="2">
    <source>
        <dbReference type="Pfam" id="PF14309"/>
    </source>
</evidence>
<dbReference type="PANTHER" id="PTHR46836">
    <property type="entry name" value="AFADIN"/>
    <property type="match status" value="1"/>
</dbReference>
<feature type="domain" description="DUF4378" evidence="2">
    <location>
        <begin position="694"/>
        <end position="845"/>
    </location>
</feature>
<feature type="compositionally biased region" description="Polar residues" evidence="1">
    <location>
        <begin position="579"/>
        <end position="592"/>
    </location>
</feature>
<dbReference type="PANTHER" id="PTHR46836:SF7">
    <property type="entry name" value="PHOSPHATIDYLINOSITOL N-ACETYGLUCOSAMINLYTRANSFERASE SUBUNIT P-LIKE PROTEIN"/>
    <property type="match status" value="1"/>
</dbReference>
<dbReference type="Proteomes" id="UP001372338">
    <property type="component" value="Unassembled WGS sequence"/>
</dbReference>
<proteinExistence type="predicted"/>
<dbReference type="AlphaFoldDB" id="A0AAN9FAY3"/>
<evidence type="ECO:0000256" key="1">
    <source>
        <dbReference type="SAM" id="MobiDB-lite"/>
    </source>
</evidence>
<gene>
    <name evidence="3" type="ORF">RIF29_14153</name>
</gene>
<dbReference type="InterPro" id="IPR025486">
    <property type="entry name" value="DUF4378"/>
</dbReference>
<evidence type="ECO:0000313" key="3">
    <source>
        <dbReference type="EMBL" id="KAK7273107.1"/>
    </source>
</evidence>
<comment type="caution">
    <text evidence="3">The sequence shown here is derived from an EMBL/GenBank/DDBJ whole genome shotgun (WGS) entry which is preliminary data.</text>
</comment>